<dbReference type="InterPro" id="IPR029063">
    <property type="entry name" value="SAM-dependent_MTases_sf"/>
</dbReference>
<organism evidence="1 2">
    <name type="scientific">Chitinophaga fulva</name>
    <dbReference type="NCBI Taxonomy" id="2728842"/>
    <lineage>
        <taxon>Bacteria</taxon>
        <taxon>Pseudomonadati</taxon>
        <taxon>Bacteroidota</taxon>
        <taxon>Chitinophagia</taxon>
        <taxon>Chitinophagales</taxon>
        <taxon>Chitinophagaceae</taxon>
        <taxon>Chitinophaga</taxon>
    </lineage>
</organism>
<proteinExistence type="predicted"/>
<sequence>MKSLQFLKPLSLKNKVRLGPNKDSGYIVYGPALKETDVLLTYGVGWEVSFEVDFNARTGAKVIMFDPSMFGKYMLNFKYMGSMFITFRWKRLFTYLYLIGYAWIKRRAMEKKKIFFVNEGVDAVPADRYNTMQHHYERFGLSDKQVLLKMDIEGTEYRIWEQDATYGLLGNVNQILIEFHDVKNLFRRFKKIVEKLRENYELVHIHGNNWGPTFCLYDLPDGKEDWVIPDTLELTFVRKDKIAAEDVMEPVAYPIEGLDFPNNPRQPDYRLDFIGS</sequence>
<protein>
    <recommendedName>
        <fullName evidence="3">Methyltransferase FkbM domain-containing protein</fullName>
    </recommendedName>
</protein>
<dbReference type="RefSeq" id="WP_169224911.1">
    <property type="nucleotide sequence ID" value="NZ_JABBGC010000001.1"/>
</dbReference>
<dbReference type="AlphaFoldDB" id="A0A848GJL0"/>
<dbReference type="SUPFAM" id="SSF53335">
    <property type="entry name" value="S-adenosyl-L-methionine-dependent methyltransferases"/>
    <property type="match status" value="1"/>
</dbReference>
<dbReference type="InterPro" id="IPR026913">
    <property type="entry name" value="METTL24"/>
</dbReference>
<dbReference type="PANTHER" id="PTHR32026:SF10">
    <property type="entry name" value="METHYLTRANSFERASE-LIKE PROTEIN 24-RELATED"/>
    <property type="match status" value="1"/>
</dbReference>
<dbReference type="EMBL" id="JABBGC010000001">
    <property type="protein sequence ID" value="NML37871.1"/>
    <property type="molecule type" value="Genomic_DNA"/>
</dbReference>
<reference evidence="1 2" key="1">
    <citation type="submission" date="2020-04" db="EMBL/GenBank/DDBJ databases">
        <title>Chitinophaga sp. G-6-1-13 sp. nov., isolated from soil.</title>
        <authorList>
            <person name="Dahal R.H."/>
            <person name="Chaudhary D.K."/>
        </authorList>
    </citation>
    <scope>NUCLEOTIDE SEQUENCE [LARGE SCALE GENOMIC DNA]</scope>
    <source>
        <strain evidence="1 2">G-6-1-13</strain>
    </source>
</reference>
<evidence type="ECO:0000313" key="1">
    <source>
        <dbReference type="EMBL" id="NML37871.1"/>
    </source>
</evidence>
<keyword evidence="2" id="KW-1185">Reference proteome</keyword>
<accession>A0A848GJL0</accession>
<gene>
    <name evidence="1" type="ORF">HHL17_11760</name>
</gene>
<dbReference type="Proteomes" id="UP000583266">
    <property type="component" value="Unassembled WGS sequence"/>
</dbReference>
<name>A0A848GJL0_9BACT</name>
<comment type="caution">
    <text evidence="1">The sequence shown here is derived from an EMBL/GenBank/DDBJ whole genome shotgun (WGS) entry which is preliminary data.</text>
</comment>
<evidence type="ECO:0008006" key="3">
    <source>
        <dbReference type="Google" id="ProtNLM"/>
    </source>
</evidence>
<evidence type="ECO:0000313" key="2">
    <source>
        <dbReference type="Proteomes" id="UP000583266"/>
    </source>
</evidence>
<dbReference type="PANTHER" id="PTHR32026">
    <property type="entry name" value="METHYLTRANSFERASE-LIKE PROTEIN 24"/>
    <property type="match status" value="1"/>
</dbReference>